<accession>A0A510KB40</accession>
<dbReference type="EMBL" id="AP019835">
    <property type="protein sequence ID" value="BBM48889.1"/>
    <property type="molecule type" value="Genomic_DNA"/>
</dbReference>
<gene>
    <name evidence="3" type="ORF">JMUB3934_0159</name>
</gene>
<dbReference type="RefSeq" id="WP_146963407.1">
    <property type="nucleotide sequence ID" value="NZ_AP019835.1"/>
</dbReference>
<dbReference type="Gene3D" id="3.40.50.2000">
    <property type="entry name" value="Glycogen Phosphorylase B"/>
    <property type="match status" value="2"/>
</dbReference>
<dbReference type="InterPro" id="IPR001296">
    <property type="entry name" value="Glyco_trans_1"/>
</dbReference>
<organism evidence="3 4">
    <name type="scientific">Leptotrichia wadei</name>
    <dbReference type="NCBI Taxonomy" id="157687"/>
    <lineage>
        <taxon>Bacteria</taxon>
        <taxon>Fusobacteriati</taxon>
        <taxon>Fusobacteriota</taxon>
        <taxon>Fusobacteriia</taxon>
        <taxon>Fusobacteriales</taxon>
        <taxon>Leptotrichiaceae</taxon>
        <taxon>Leptotrichia</taxon>
    </lineage>
</organism>
<evidence type="ECO:0000256" key="1">
    <source>
        <dbReference type="ARBA" id="ARBA00022679"/>
    </source>
</evidence>
<dbReference type="AlphaFoldDB" id="A0A510KB40"/>
<dbReference type="CDD" id="cd03801">
    <property type="entry name" value="GT4_PimA-like"/>
    <property type="match status" value="1"/>
</dbReference>
<evidence type="ECO:0000259" key="2">
    <source>
        <dbReference type="Pfam" id="PF00534"/>
    </source>
</evidence>
<keyword evidence="1 3" id="KW-0808">Transferase</keyword>
<dbReference type="GO" id="GO:0016757">
    <property type="term" value="F:glycosyltransferase activity"/>
    <property type="evidence" value="ECO:0007669"/>
    <property type="project" value="InterPro"/>
</dbReference>
<protein>
    <submittedName>
        <fullName evidence="3">Glycosyltransferase, group 1 family protein</fullName>
    </submittedName>
</protein>
<dbReference type="SUPFAM" id="SSF53756">
    <property type="entry name" value="UDP-Glycosyltransferase/glycogen phosphorylase"/>
    <property type="match status" value="1"/>
</dbReference>
<evidence type="ECO:0000313" key="4">
    <source>
        <dbReference type="Proteomes" id="UP000321501"/>
    </source>
</evidence>
<reference evidence="3 4" key="1">
    <citation type="submission" date="2019-07" db="EMBL/GenBank/DDBJ databases">
        <title>Complete Genome Sequence of Leptotrichia wadei Strain JMUB3934.</title>
        <authorList>
            <person name="Watanabe S."/>
            <person name="Cui L."/>
        </authorList>
    </citation>
    <scope>NUCLEOTIDE SEQUENCE [LARGE SCALE GENOMIC DNA]</scope>
    <source>
        <strain evidence="3 4">JMUB3934</strain>
    </source>
</reference>
<dbReference type="PANTHER" id="PTHR46401:SF2">
    <property type="entry name" value="GLYCOSYLTRANSFERASE WBBK-RELATED"/>
    <property type="match status" value="1"/>
</dbReference>
<sequence length="352" mass="41951">MEENKIVIYFGFNNPLIYKRGVENVILSQSMALPRDIQKYYLFFGEKDEEFFWNDIKCMSIRHDLFRFFKLNKFVNKLCKNAKCVIHSHNYLMSFFLLKKIKKTDVFTVHDGLFYLSSQTNHRFKNIFKFIEKAVYKKSKLVHFISNFSKEESLYNGNNFIIINNTTPLEKVKVKFEKKIWNSKKIKIFTVRSIEERVNIELLIELAQRNKNFEIKVSGKGPLLEKYKNEIKEKKLNNIELMGFLEDKKIREYYNDCDIVTVLAKYGEGFGLPIIEGYLHDKPVFASDVSAIPEVIIDKKFLVDNDVTDLGNKISDYLKEKNKSYNFKDYYYSHFGNDVIKEKYFKLYNRIF</sequence>
<proteinExistence type="predicted"/>
<evidence type="ECO:0000313" key="3">
    <source>
        <dbReference type="EMBL" id="BBM48889.1"/>
    </source>
</evidence>
<dbReference type="Proteomes" id="UP000321501">
    <property type="component" value="Chromosome"/>
</dbReference>
<feature type="domain" description="Glycosyl transferase family 1" evidence="2">
    <location>
        <begin position="175"/>
        <end position="331"/>
    </location>
</feature>
<dbReference type="Pfam" id="PF00534">
    <property type="entry name" value="Glycos_transf_1"/>
    <property type="match status" value="1"/>
</dbReference>
<dbReference type="PANTHER" id="PTHR46401">
    <property type="entry name" value="GLYCOSYLTRANSFERASE WBBK-RELATED"/>
    <property type="match status" value="1"/>
</dbReference>
<name>A0A510KB40_9FUSO</name>